<dbReference type="GO" id="GO:0008757">
    <property type="term" value="F:S-adenosylmethionine-dependent methyltransferase activity"/>
    <property type="evidence" value="ECO:0007669"/>
    <property type="project" value="InterPro"/>
</dbReference>
<feature type="domain" description="Methyltransferase type 11" evidence="1">
    <location>
        <begin position="40"/>
        <end position="134"/>
    </location>
</feature>
<dbReference type="PANTHER" id="PTHR43591">
    <property type="entry name" value="METHYLTRANSFERASE"/>
    <property type="match status" value="1"/>
</dbReference>
<gene>
    <name evidence="2" type="ORF">AOB60_07220</name>
</gene>
<dbReference type="AlphaFoldDB" id="A0A2N8PHW9"/>
<dbReference type="InterPro" id="IPR029063">
    <property type="entry name" value="SAM-dependent_MTases_sf"/>
</dbReference>
<dbReference type="SUPFAM" id="SSF53335">
    <property type="entry name" value="S-adenosyl-L-methionine-dependent methyltransferases"/>
    <property type="match status" value="1"/>
</dbReference>
<organism evidence="2 3">
    <name type="scientific">Streptomyces noursei</name>
    <name type="common">Streptomyces albulus</name>
    <dbReference type="NCBI Taxonomy" id="1971"/>
    <lineage>
        <taxon>Bacteria</taxon>
        <taxon>Bacillati</taxon>
        <taxon>Actinomycetota</taxon>
        <taxon>Actinomycetes</taxon>
        <taxon>Kitasatosporales</taxon>
        <taxon>Streptomycetaceae</taxon>
        <taxon>Streptomyces</taxon>
    </lineage>
</organism>
<accession>A0A2N8PHW9</accession>
<dbReference type="Pfam" id="PF08241">
    <property type="entry name" value="Methyltransf_11"/>
    <property type="match status" value="1"/>
</dbReference>
<sequence length="257" mass="28172">MGMDFHSAANRLTYTRRSAGDDWARVMRGLVSPNNARVADVGCGGGVYCAAWLELGAAEVTGVDFSAVMLSAAREHCGRRPGPSFRQGEAYATGLPDSSADIVFQRALIHHLDDLGACFREARRVLAPGGRLVVQDRTVDDVLQPGSAEHVRGYFFEKFPFLVDVERRRRPSGAEVEAAMRAAGFGDVRSVPLAELRREYAGVNEVRDDVLARTGRSILHELSDDQLAELADHLTDRLRSVAGIREVDYWTVWVASG</sequence>
<protein>
    <submittedName>
        <fullName evidence="2">Methyltransferase type 11</fullName>
    </submittedName>
</protein>
<evidence type="ECO:0000313" key="2">
    <source>
        <dbReference type="EMBL" id="PNE40635.1"/>
    </source>
</evidence>
<keyword evidence="2" id="KW-0489">Methyltransferase</keyword>
<dbReference type="RefSeq" id="WP_102923191.1">
    <property type="nucleotide sequence ID" value="NZ_LJSN01000002.1"/>
</dbReference>
<reference evidence="3" key="1">
    <citation type="submission" date="2015-09" db="EMBL/GenBank/DDBJ databases">
        <authorList>
            <person name="Graham D.E."/>
            <person name="Mahan K.M."/>
            <person name="Klingeman D.M."/>
            <person name="Fida T."/>
            <person name="Giannone R.J."/>
            <person name="Hettich R.L."/>
            <person name="Parry R.J."/>
            <person name="Spain J.C."/>
        </authorList>
    </citation>
    <scope>NUCLEOTIDE SEQUENCE [LARGE SCALE GENOMIC DNA]</scope>
    <source>
        <strain evidence="3">JCM 4701</strain>
    </source>
</reference>
<dbReference type="InterPro" id="IPR013216">
    <property type="entry name" value="Methyltransf_11"/>
</dbReference>
<name>A0A2N8PHW9_STRNR</name>
<evidence type="ECO:0000313" key="3">
    <source>
        <dbReference type="Proteomes" id="UP000236047"/>
    </source>
</evidence>
<dbReference type="CDD" id="cd02440">
    <property type="entry name" value="AdoMet_MTases"/>
    <property type="match status" value="1"/>
</dbReference>
<evidence type="ECO:0000259" key="1">
    <source>
        <dbReference type="Pfam" id="PF08241"/>
    </source>
</evidence>
<keyword evidence="2" id="KW-0808">Transferase</keyword>
<proteinExistence type="predicted"/>
<keyword evidence="3" id="KW-1185">Reference proteome</keyword>
<dbReference type="Gene3D" id="3.40.50.150">
    <property type="entry name" value="Vaccinia Virus protein VP39"/>
    <property type="match status" value="1"/>
</dbReference>
<dbReference type="PANTHER" id="PTHR43591:SF24">
    <property type="entry name" value="2-METHOXY-6-POLYPRENYL-1,4-BENZOQUINOL METHYLASE, MITOCHONDRIAL"/>
    <property type="match status" value="1"/>
</dbReference>
<comment type="caution">
    <text evidence="2">The sequence shown here is derived from an EMBL/GenBank/DDBJ whole genome shotgun (WGS) entry which is preliminary data.</text>
</comment>
<dbReference type="GO" id="GO:0032259">
    <property type="term" value="P:methylation"/>
    <property type="evidence" value="ECO:0007669"/>
    <property type="project" value="UniProtKB-KW"/>
</dbReference>
<dbReference type="EMBL" id="LJSN01000002">
    <property type="protein sequence ID" value="PNE40635.1"/>
    <property type="molecule type" value="Genomic_DNA"/>
</dbReference>
<dbReference type="Proteomes" id="UP000236047">
    <property type="component" value="Unassembled WGS sequence"/>
</dbReference>